<protein>
    <submittedName>
        <fullName evidence="1">Uncharacterized protein</fullName>
    </submittedName>
</protein>
<dbReference type="GO" id="GO:0006406">
    <property type="term" value="P:mRNA export from nucleus"/>
    <property type="evidence" value="ECO:0007669"/>
    <property type="project" value="InterPro"/>
</dbReference>
<sequence length="96" mass="11238">FMDMIRAEDLEKELRKSGKYLILAEILRIRLEEYGVQEKWREIFRQALEEGSGKVSLTSLQQHWLPLAREAVPESVKQELISQILNCSLNLKNLII</sequence>
<dbReference type="InterPro" id="IPR038212">
    <property type="entry name" value="TF_EnY2_sf"/>
</dbReference>
<name>A0A1Y3ETQ9_9BILA</name>
<accession>A0A1Y3ETQ9</accession>
<feature type="non-terminal residue" evidence="1">
    <location>
        <position position="1"/>
    </location>
</feature>
<evidence type="ECO:0000313" key="2">
    <source>
        <dbReference type="Proteomes" id="UP000243006"/>
    </source>
</evidence>
<dbReference type="GO" id="GO:0000124">
    <property type="term" value="C:SAGA complex"/>
    <property type="evidence" value="ECO:0007669"/>
    <property type="project" value="InterPro"/>
</dbReference>
<dbReference type="AlphaFoldDB" id="A0A1Y3ETQ9"/>
<reference evidence="1 2" key="1">
    <citation type="submission" date="2015-04" db="EMBL/GenBank/DDBJ databases">
        <title>Draft genome of the roundworm Trichinella nativa.</title>
        <authorList>
            <person name="Mitreva M."/>
        </authorList>
    </citation>
    <scope>NUCLEOTIDE SEQUENCE [LARGE SCALE GENOMIC DNA]</scope>
    <source>
        <strain evidence="1 2">ISS45</strain>
    </source>
</reference>
<gene>
    <name evidence="1" type="ORF">D917_06085</name>
</gene>
<dbReference type="InterPro" id="IPR018783">
    <property type="entry name" value="TF_ENY2"/>
</dbReference>
<dbReference type="Gene3D" id="1.10.246.140">
    <property type="match status" value="1"/>
</dbReference>
<organism evidence="1 2">
    <name type="scientific">Trichinella nativa</name>
    <dbReference type="NCBI Taxonomy" id="6335"/>
    <lineage>
        <taxon>Eukaryota</taxon>
        <taxon>Metazoa</taxon>
        <taxon>Ecdysozoa</taxon>
        <taxon>Nematoda</taxon>
        <taxon>Enoplea</taxon>
        <taxon>Dorylaimia</taxon>
        <taxon>Trichinellida</taxon>
        <taxon>Trichinellidae</taxon>
        <taxon>Trichinella</taxon>
    </lineage>
</organism>
<dbReference type="EMBL" id="LVZM01002566">
    <property type="protein sequence ID" value="OUC48552.1"/>
    <property type="molecule type" value="Genomic_DNA"/>
</dbReference>
<comment type="caution">
    <text evidence="1">The sequence shown here is derived from an EMBL/GenBank/DDBJ whole genome shotgun (WGS) entry which is preliminary data.</text>
</comment>
<dbReference type="Proteomes" id="UP000243006">
    <property type="component" value="Unassembled WGS sequence"/>
</dbReference>
<evidence type="ECO:0000313" key="1">
    <source>
        <dbReference type="EMBL" id="OUC48552.1"/>
    </source>
</evidence>
<proteinExistence type="predicted"/>
<dbReference type="GO" id="GO:0003713">
    <property type="term" value="F:transcription coactivator activity"/>
    <property type="evidence" value="ECO:0007669"/>
    <property type="project" value="InterPro"/>
</dbReference>
<dbReference type="Pfam" id="PF10163">
    <property type="entry name" value="EnY2"/>
    <property type="match status" value="1"/>
</dbReference>
<dbReference type="GO" id="GO:0005643">
    <property type="term" value="C:nuclear pore"/>
    <property type="evidence" value="ECO:0007669"/>
    <property type="project" value="InterPro"/>
</dbReference>